<gene>
    <name evidence="8" type="ORF">DIABBA_LOCUS5818</name>
</gene>
<dbReference type="AlphaFoldDB" id="A0A9N9SUD5"/>
<evidence type="ECO:0000259" key="7">
    <source>
        <dbReference type="PROSITE" id="PS00028"/>
    </source>
</evidence>
<protein>
    <recommendedName>
        <fullName evidence="7">C2H2-type domain-containing protein</fullName>
    </recommendedName>
</protein>
<reference evidence="8" key="1">
    <citation type="submission" date="2022-01" db="EMBL/GenBank/DDBJ databases">
        <authorList>
            <person name="King R."/>
        </authorList>
    </citation>
    <scope>NUCLEOTIDE SEQUENCE</scope>
</reference>
<dbReference type="GO" id="GO:0031123">
    <property type="term" value="P:RNA 3'-end processing"/>
    <property type="evidence" value="ECO:0007669"/>
    <property type="project" value="TreeGrafter"/>
</dbReference>
<keyword evidence="3" id="KW-0808">Transferase</keyword>
<dbReference type="InterPro" id="IPR043519">
    <property type="entry name" value="NT_sf"/>
</dbReference>
<feature type="region of interest" description="Disordered" evidence="6">
    <location>
        <begin position="365"/>
        <end position="395"/>
    </location>
</feature>
<evidence type="ECO:0000313" key="8">
    <source>
        <dbReference type="EMBL" id="CAG9832305.1"/>
    </source>
</evidence>
<dbReference type="GO" id="GO:0046872">
    <property type="term" value="F:metal ion binding"/>
    <property type="evidence" value="ECO:0007669"/>
    <property type="project" value="UniProtKB-KW"/>
</dbReference>
<evidence type="ECO:0000256" key="2">
    <source>
        <dbReference type="ARBA" id="ARBA00001946"/>
    </source>
</evidence>
<keyword evidence="4" id="KW-0479">Metal-binding</keyword>
<evidence type="ECO:0000256" key="1">
    <source>
        <dbReference type="ARBA" id="ARBA00001936"/>
    </source>
</evidence>
<evidence type="ECO:0000256" key="6">
    <source>
        <dbReference type="SAM" id="MobiDB-lite"/>
    </source>
</evidence>
<dbReference type="PROSITE" id="PS00028">
    <property type="entry name" value="ZINC_FINGER_C2H2_1"/>
    <property type="match status" value="1"/>
</dbReference>
<keyword evidence="5" id="KW-0460">Magnesium</keyword>
<accession>A0A9N9SUD5</accession>
<name>A0A9N9SUD5_DIABA</name>
<evidence type="ECO:0000256" key="5">
    <source>
        <dbReference type="ARBA" id="ARBA00022842"/>
    </source>
</evidence>
<dbReference type="Pfam" id="PF03828">
    <property type="entry name" value="PAP_assoc"/>
    <property type="match status" value="1"/>
</dbReference>
<dbReference type="InterPro" id="IPR002058">
    <property type="entry name" value="PAP_assoc"/>
</dbReference>
<dbReference type="GO" id="GO:0050265">
    <property type="term" value="F:RNA uridylyltransferase activity"/>
    <property type="evidence" value="ECO:0007669"/>
    <property type="project" value="TreeGrafter"/>
</dbReference>
<dbReference type="PANTHER" id="PTHR12271">
    <property type="entry name" value="POLY A POLYMERASE CID PAP -RELATED"/>
    <property type="match status" value="1"/>
</dbReference>
<dbReference type="Gene3D" id="1.10.1410.10">
    <property type="match status" value="1"/>
</dbReference>
<comment type="cofactor">
    <cofactor evidence="2">
        <name>Mg(2+)</name>
        <dbReference type="ChEBI" id="CHEBI:18420"/>
    </cofactor>
</comment>
<evidence type="ECO:0000256" key="4">
    <source>
        <dbReference type="ARBA" id="ARBA00022723"/>
    </source>
</evidence>
<dbReference type="CDD" id="cd05402">
    <property type="entry name" value="NT_PAP_TUTase"/>
    <property type="match status" value="1"/>
</dbReference>
<evidence type="ECO:0000256" key="3">
    <source>
        <dbReference type="ARBA" id="ARBA00022679"/>
    </source>
</evidence>
<dbReference type="OrthoDB" id="407432at2759"/>
<dbReference type="GO" id="GO:1990817">
    <property type="term" value="F:poly(A) RNA polymerase activity"/>
    <property type="evidence" value="ECO:0007669"/>
    <property type="project" value="UniProtKB-ARBA"/>
</dbReference>
<dbReference type="PANTHER" id="PTHR12271:SF66">
    <property type="entry name" value="TERMINAL URIDYLYLTRANSFERASE TAILOR"/>
    <property type="match status" value="1"/>
</dbReference>
<feature type="domain" description="C2H2-type" evidence="7">
    <location>
        <begin position="479"/>
        <end position="501"/>
    </location>
</feature>
<evidence type="ECO:0000313" key="9">
    <source>
        <dbReference type="Proteomes" id="UP001153709"/>
    </source>
</evidence>
<dbReference type="Proteomes" id="UP001153709">
    <property type="component" value="Chromosome 3"/>
</dbReference>
<feature type="compositionally biased region" description="Basic and acidic residues" evidence="6">
    <location>
        <begin position="366"/>
        <end position="382"/>
    </location>
</feature>
<dbReference type="EMBL" id="OU898278">
    <property type="protein sequence ID" value="CAG9832305.1"/>
    <property type="molecule type" value="Genomic_DNA"/>
</dbReference>
<dbReference type="SUPFAM" id="SSF81301">
    <property type="entry name" value="Nucleotidyltransferase"/>
    <property type="match status" value="1"/>
</dbReference>
<sequence>MDDKEMLNSENNVPEDIHVIINRLENGDYHSSNNIPVREVVEKVSEFSNLLNGKGRLALLHANASESQELVPLMLSLKKNIKNTLLEIGQSQIKKIRNYVCPKCGEIIKIPPYVDNWTYIQDHEHFEELYVNFLEGSMTVSTDMEKESRASISGEYLDESDLLDNEHTDSGIDYEEGVHEALSADEEEPLGSNTFRFNFKPQYDPVVESTLYPDSFKSLKKFDSCQYICIQKVNSYRAFCLLCCCDLVTKNAAKRISVKHCVNHVLGQRHTKACIDELSSRALENYHQLFWNLELPYQAHQVYFTPKTATSLECRLCCATVQHKNLIEHVQGKMHKNIILDLFNSKNLSEYYLLEHHLSMYGINTEKLKPKDSTKETPEKKPRERRRKSRSTSRNEDVVEVEHVFVRAFPYPPTNTSTDLIPNRYAAHIKFFKDRGTYFGCDACKFNVKKTRADLKNHILSERHQKSSQIKTPAYKYLCEPCQHILKDENDWDKHFSGNQHRHSKQPQSRMDKFAEYECTTCNHVIFGDEISTTRHKTKAGVGKREKPSEPKLTDEIKNLFKNTEDIEEECERLMANNTLMSIQKTKDCTKRIEEVLATVLDQCKAYPFGSRESGLGNDKSDLDLYIDVGGMYYGDKNQDALFQAHIVKQVESILSKHRTEFSKIITVPGARTPIVKVHHISTGIDCDLSFRHGLSVENTKFLKKCLEIQPITQPLILILKKWLQFTQMSEHITTYALATLVIFYLQVNGYLLSVKQLNELNPEPAPVISGWKTIQYTAPLEVMKSQVIQYSGSVVPLLKGFFKYYASFNYFDDTVCPLLGCTIQRKLFEDPRKLPPEMKSYVKQLRGEEPEEFRHLSPFRIQDPFDLSHNLTKACQGVSLTAFKKYCNLTYEYLCKIE</sequence>
<dbReference type="SUPFAM" id="SSF81631">
    <property type="entry name" value="PAP/OAS1 substrate-binding domain"/>
    <property type="match status" value="1"/>
</dbReference>
<dbReference type="InterPro" id="IPR013087">
    <property type="entry name" value="Znf_C2H2_type"/>
</dbReference>
<proteinExistence type="predicted"/>
<comment type="cofactor">
    <cofactor evidence="1">
        <name>Mn(2+)</name>
        <dbReference type="ChEBI" id="CHEBI:29035"/>
    </cofactor>
</comment>
<dbReference type="Pfam" id="PF22600">
    <property type="entry name" value="MTPAP-like_central"/>
    <property type="match status" value="1"/>
</dbReference>
<dbReference type="Gene3D" id="3.30.460.10">
    <property type="entry name" value="Beta Polymerase, domain 2"/>
    <property type="match status" value="1"/>
</dbReference>
<dbReference type="InterPro" id="IPR054708">
    <property type="entry name" value="MTPAP-like_central"/>
</dbReference>
<organism evidence="8 9">
    <name type="scientific">Diabrotica balteata</name>
    <name type="common">Banded cucumber beetle</name>
    <dbReference type="NCBI Taxonomy" id="107213"/>
    <lineage>
        <taxon>Eukaryota</taxon>
        <taxon>Metazoa</taxon>
        <taxon>Ecdysozoa</taxon>
        <taxon>Arthropoda</taxon>
        <taxon>Hexapoda</taxon>
        <taxon>Insecta</taxon>
        <taxon>Pterygota</taxon>
        <taxon>Neoptera</taxon>
        <taxon>Endopterygota</taxon>
        <taxon>Coleoptera</taxon>
        <taxon>Polyphaga</taxon>
        <taxon>Cucujiformia</taxon>
        <taxon>Chrysomeloidea</taxon>
        <taxon>Chrysomelidae</taxon>
        <taxon>Galerucinae</taxon>
        <taxon>Diabroticina</taxon>
        <taxon>Diabroticites</taxon>
        <taxon>Diabrotica</taxon>
    </lineage>
</organism>
<keyword evidence="9" id="KW-1185">Reference proteome</keyword>